<dbReference type="Proteomes" id="UP001056120">
    <property type="component" value="Linkage Group LG27"/>
</dbReference>
<keyword evidence="2" id="KW-1185">Reference proteome</keyword>
<gene>
    <name evidence="1" type="ORF">L1987_80789</name>
</gene>
<accession>A0ACB8YP79</accession>
<reference evidence="1 2" key="2">
    <citation type="journal article" date="2022" name="Mol. Ecol. Resour.">
        <title>The genomes of chicory, endive, great burdock and yacon provide insights into Asteraceae paleo-polyploidization history and plant inulin production.</title>
        <authorList>
            <person name="Fan W."/>
            <person name="Wang S."/>
            <person name="Wang H."/>
            <person name="Wang A."/>
            <person name="Jiang F."/>
            <person name="Liu H."/>
            <person name="Zhao H."/>
            <person name="Xu D."/>
            <person name="Zhang Y."/>
        </authorList>
    </citation>
    <scope>NUCLEOTIDE SEQUENCE [LARGE SCALE GENOMIC DNA]</scope>
    <source>
        <strain evidence="2">cv. Yunnan</strain>
        <tissue evidence="1">Leaves</tissue>
    </source>
</reference>
<organism evidence="1 2">
    <name type="scientific">Smallanthus sonchifolius</name>
    <dbReference type="NCBI Taxonomy" id="185202"/>
    <lineage>
        <taxon>Eukaryota</taxon>
        <taxon>Viridiplantae</taxon>
        <taxon>Streptophyta</taxon>
        <taxon>Embryophyta</taxon>
        <taxon>Tracheophyta</taxon>
        <taxon>Spermatophyta</taxon>
        <taxon>Magnoliopsida</taxon>
        <taxon>eudicotyledons</taxon>
        <taxon>Gunneridae</taxon>
        <taxon>Pentapetalae</taxon>
        <taxon>asterids</taxon>
        <taxon>campanulids</taxon>
        <taxon>Asterales</taxon>
        <taxon>Asteraceae</taxon>
        <taxon>Asteroideae</taxon>
        <taxon>Heliantheae alliance</taxon>
        <taxon>Millerieae</taxon>
        <taxon>Smallanthus</taxon>
    </lineage>
</organism>
<comment type="caution">
    <text evidence="1">The sequence shown here is derived from an EMBL/GenBank/DDBJ whole genome shotgun (WGS) entry which is preliminary data.</text>
</comment>
<sequence length="373" mass="43353">MNEEAYELGDKSLKTADMGNVMEGQAERNNVDYAIKTTETGKDGKSQGERLNVDDVIKTIAKEEGLEVQQSFMNDVFATERGLESKAFLLDSLLPRKQIYVNVIDCWAAVLNHQQKFISEGSPKQLFCHASMFVEWMFKRGAAKSKRMGAFRKHMVQVVECYEEKADMRSYDMVMFPILEMKHLYLVCFDMKNPSIYVTDNMKKSVFGVRDSTIFFDKSTPYKVKHIFCEYLESVNHPKAHVMEKMHPRKLKLKWEMTDNVTDCRVFVMRHMEMFKGKEYEFECGFNDNERRNTSQINNLRMKYVAKILLSDANVYKEKVMRDAEETSKKMESNEYGNVIKGLGGYEDIEKALGVTEEAMKDDHKDAYHRVLG</sequence>
<protein>
    <submittedName>
        <fullName evidence="1">Uncharacterized protein</fullName>
    </submittedName>
</protein>
<dbReference type="EMBL" id="CM042044">
    <property type="protein sequence ID" value="KAI3687098.1"/>
    <property type="molecule type" value="Genomic_DNA"/>
</dbReference>
<name>A0ACB8YP79_9ASTR</name>
<evidence type="ECO:0000313" key="1">
    <source>
        <dbReference type="EMBL" id="KAI3687098.1"/>
    </source>
</evidence>
<reference evidence="2" key="1">
    <citation type="journal article" date="2022" name="Mol. Ecol. Resour.">
        <title>The genomes of chicory, endive, great burdock and yacon provide insights into Asteraceae palaeo-polyploidization history and plant inulin production.</title>
        <authorList>
            <person name="Fan W."/>
            <person name="Wang S."/>
            <person name="Wang H."/>
            <person name="Wang A."/>
            <person name="Jiang F."/>
            <person name="Liu H."/>
            <person name="Zhao H."/>
            <person name="Xu D."/>
            <person name="Zhang Y."/>
        </authorList>
    </citation>
    <scope>NUCLEOTIDE SEQUENCE [LARGE SCALE GENOMIC DNA]</scope>
    <source>
        <strain evidence="2">cv. Yunnan</strain>
    </source>
</reference>
<evidence type="ECO:0000313" key="2">
    <source>
        <dbReference type="Proteomes" id="UP001056120"/>
    </source>
</evidence>
<proteinExistence type="predicted"/>